<proteinExistence type="predicted"/>
<evidence type="ECO:0000313" key="1">
    <source>
        <dbReference type="EMBL" id="KIZ00830.1"/>
    </source>
</evidence>
<organism evidence="1 2">
    <name type="scientific">Monoraphidium neglectum</name>
    <dbReference type="NCBI Taxonomy" id="145388"/>
    <lineage>
        <taxon>Eukaryota</taxon>
        <taxon>Viridiplantae</taxon>
        <taxon>Chlorophyta</taxon>
        <taxon>core chlorophytes</taxon>
        <taxon>Chlorophyceae</taxon>
        <taxon>CS clade</taxon>
        <taxon>Sphaeropleales</taxon>
        <taxon>Selenastraceae</taxon>
        <taxon>Monoraphidium</taxon>
    </lineage>
</organism>
<gene>
    <name evidence="1" type="ORF">MNEG_7132</name>
</gene>
<dbReference type="EMBL" id="KK101453">
    <property type="protein sequence ID" value="KIZ00830.1"/>
    <property type="molecule type" value="Genomic_DNA"/>
</dbReference>
<dbReference type="KEGG" id="mng:MNEG_7132"/>
<dbReference type="GeneID" id="25740008"/>
<sequence length="177" mass="18877">MPRLRPVADSSAEARFHTAVWTFVEHTRLLQLDEQYYKGDYFPKLRAAQAPQIISSAPASAALAHTLLEPRSLQALAELVLGGGVAAWEAASKLAVLEQMGAAAAELGLARGLAALVQQRPWHIVPPGPSVLPLGGDFTEPCLEEYGLNCVCRPHVQQLCARVAAGLPLCSFAMGRG</sequence>
<accession>A0A0D2MC64</accession>
<dbReference type="Proteomes" id="UP000054498">
    <property type="component" value="Unassembled WGS sequence"/>
</dbReference>
<dbReference type="RefSeq" id="XP_013899849.1">
    <property type="nucleotide sequence ID" value="XM_014044395.1"/>
</dbReference>
<dbReference type="AlphaFoldDB" id="A0A0D2MC64"/>
<evidence type="ECO:0000313" key="2">
    <source>
        <dbReference type="Proteomes" id="UP000054498"/>
    </source>
</evidence>
<keyword evidence="2" id="KW-1185">Reference proteome</keyword>
<protein>
    <submittedName>
        <fullName evidence="1">Uncharacterized protein</fullName>
    </submittedName>
</protein>
<name>A0A0D2MC64_9CHLO</name>
<reference evidence="1 2" key="1">
    <citation type="journal article" date="2013" name="BMC Genomics">
        <title>Reconstruction of the lipid metabolism for the microalga Monoraphidium neglectum from its genome sequence reveals characteristics suitable for biofuel production.</title>
        <authorList>
            <person name="Bogen C."/>
            <person name="Al-Dilaimi A."/>
            <person name="Albersmeier A."/>
            <person name="Wichmann J."/>
            <person name="Grundmann M."/>
            <person name="Rupp O."/>
            <person name="Lauersen K.J."/>
            <person name="Blifernez-Klassen O."/>
            <person name="Kalinowski J."/>
            <person name="Goesmann A."/>
            <person name="Mussgnug J.H."/>
            <person name="Kruse O."/>
        </authorList>
    </citation>
    <scope>NUCLEOTIDE SEQUENCE [LARGE SCALE GENOMIC DNA]</scope>
    <source>
        <strain evidence="1 2">SAG 48.87</strain>
    </source>
</reference>